<dbReference type="Proteomes" id="UP000441772">
    <property type="component" value="Unassembled WGS sequence"/>
</dbReference>
<name>A0A6I1GFR8_9BIFI</name>
<accession>A0A6I1GFR8</accession>
<dbReference type="EMBL" id="WBVT01000013">
    <property type="protein sequence ID" value="KAB7790395.1"/>
    <property type="molecule type" value="Genomic_DNA"/>
</dbReference>
<dbReference type="AlphaFoldDB" id="A0A6I1GFR8"/>
<comment type="caution">
    <text evidence="1">The sequence shown here is derived from an EMBL/GenBank/DDBJ whole genome shotgun (WGS) entry which is preliminary data.</text>
</comment>
<sequence length="365" mass="40764">MNTTSARIDTLISRAQHDQRCAHPETHNDYKAMVRRCKAGKLVNPYPGLFSDAMYWRSLDATEQILHIVRSLAKLHPTWVFAGPTAAAIHGLEHQWSIQDRIYIADAHQGNDLDPGKPVNRIYMAEIPVTVVNGIRAVTMERTVLDCARLLTFPHALAVSDSAFRRIALGERGWRSDASARIRAFAGRIRGMTQGLRNADAVQAVEQVLRYTDPASENGGESFMRGAILEERYMPPQLQRQFASAARPNNGYRADYTWTTADGRIIVGEFDGMGKYVDPAMAGRASIQEIVNRQNAREQDLLAAGAHLVFRLTFDDALHRTQLVTKLDTAGVPRNGEALDAVGDLRKLRLRHSERRWGHGYTQAA</sequence>
<gene>
    <name evidence="1" type="ORF">F7D09_1081</name>
</gene>
<proteinExistence type="predicted"/>
<evidence type="ECO:0000313" key="2">
    <source>
        <dbReference type="Proteomes" id="UP000441772"/>
    </source>
</evidence>
<evidence type="ECO:0000313" key="1">
    <source>
        <dbReference type="EMBL" id="KAB7790395.1"/>
    </source>
</evidence>
<reference evidence="1 2" key="1">
    <citation type="submission" date="2019-09" db="EMBL/GenBank/DDBJ databases">
        <title>Characterization of the phylogenetic diversity of two novel species belonging to the genus Bifidobacterium: Bifidobacterium cebidarum sp. nov. and Bifidobacterium leontopitheci sp. nov.</title>
        <authorList>
            <person name="Lugli G.A."/>
            <person name="Duranti S."/>
            <person name="Milani C."/>
            <person name="Turroni F."/>
            <person name="Ventura M."/>
        </authorList>
    </citation>
    <scope>NUCLEOTIDE SEQUENCE [LARGE SCALE GENOMIC DNA]</scope>
    <source>
        <strain evidence="1 2">LMG 31471</strain>
    </source>
</reference>
<organism evidence="1 2">
    <name type="scientific">Bifidobacterium leontopitheci</name>
    <dbReference type="NCBI Taxonomy" id="2650774"/>
    <lineage>
        <taxon>Bacteria</taxon>
        <taxon>Bacillati</taxon>
        <taxon>Actinomycetota</taxon>
        <taxon>Actinomycetes</taxon>
        <taxon>Bifidobacteriales</taxon>
        <taxon>Bifidobacteriaceae</taxon>
        <taxon>Bifidobacterium</taxon>
    </lineage>
</organism>
<dbReference type="RefSeq" id="WP_152234429.1">
    <property type="nucleotide sequence ID" value="NZ_JBHSKZ010000006.1"/>
</dbReference>
<protein>
    <submittedName>
        <fullName evidence="1">CTP synthase</fullName>
    </submittedName>
</protein>
<keyword evidence="2" id="KW-1185">Reference proteome</keyword>